<dbReference type="InterPro" id="IPR006095">
    <property type="entry name" value="Glu/Leu/Phe/Val/Trp_DH"/>
</dbReference>
<evidence type="ECO:0000256" key="1">
    <source>
        <dbReference type="ARBA" id="ARBA00006382"/>
    </source>
</evidence>
<evidence type="ECO:0000259" key="7">
    <source>
        <dbReference type="SMART" id="SM00839"/>
    </source>
</evidence>
<reference evidence="8 9" key="1">
    <citation type="journal article" date="2010" name="Stand. Genomic Sci.">
        <title>Complete genome sequence of Conexibacter woesei type strain (ID131577).</title>
        <authorList>
            <person name="Pukall R."/>
            <person name="Lapidus A."/>
            <person name="Glavina Del Rio T."/>
            <person name="Copeland A."/>
            <person name="Tice H."/>
            <person name="Cheng J.-F."/>
            <person name="Lucas S."/>
            <person name="Chen F."/>
            <person name="Nolan M."/>
            <person name="Bruce D."/>
            <person name="Goodwin L."/>
            <person name="Pitluck S."/>
            <person name="Mavromatis K."/>
            <person name="Ivanova N."/>
            <person name="Ovchinnikova G."/>
            <person name="Pati A."/>
            <person name="Chen A."/>
            <person name="Palaniappan K."/>
            <person name="Land M."/>
            <person name="Hauser L."/>
            <person name="Chang Y.-J."/>
            <person name="Jeffries C.D."/>
            <person name="Chain P."/>
            <person name="Meincke L."/>
            <person name="Sims D."/>
            <person name="Brettin T."/>
            <person name="Detter J.C."/>
            <person name="Rohde M."/>
            <person name="Goeker M."/>
            <person name="Bristow J."/>
            <person name="Eisen J.A."/>
            <person name="Markowitz V."/>
            <person name="Kyrpides N.C."/>
            <person name="Klenk H.-P."/>
            <person name="Hugenholtz P."/>
        </authorList>
    </citation>
    <scope>NUCLEOTIDE SEQUENCE [LARGE SCALE GENOMIC DNA]</scope>
    <source>
        <strain evidence="9">DSM 14684 / CIP 108061 / JCM 11494 / NBRC 100937 / ID131577</strain>
    </source>
</reference>
<dbReference type="PIRSF" id="PIRSF000188">
    <property type="entry name" value="Phe_leu_dh"/>
    <property type="match status" value="1"/>
</dbReference>
<evidence type="ECO:0000256" key="3">
    <source>
        <dbReference type="ARBA" id="ARBA00023027"/>
    </source>
</evidence>
<dbReference type="InterPro" id="IPR006096">
    <property type="entry name" value="Glu/Leu/Phe/Val/Trp_DH_C"/>
</dbReference>
<evidence type="ECO:0000256" key="5">
    <source>
        <dbReference type="PIRSR" id="PIRSR000188-2"/>
    </source>
</evidence>
<dbReference type="EMBL" id="CP001854">
    <property type="protein sequence ID" value="ADB52818.1"/>
    <property type="molecule type" value="Genomic_DNA"/>
</dbReference>
<dbReference type="SUPFAM" id="SSF53223">
    <property type="entry name" value="Aminoacid dehydrogenase-like, N-terminal domain"/>
    <property type="match status" value="1"/>
</dbReference>
<dbReference type="eggNOG" id="COG0334">
    <property type="taxonomic scope" value="Bacteria"/>
</dbReference>
<sequence length="357" mass="36591">MPTASTAALEREFDHECVNIFHDPRTGATGVVAIHSTALGPAMGGLRLHRYGGLDEAVADALRLARAMTLKNAAAGLDLGGGKAVLLDDGAWTSSRGERLEAVGRAVDGLGGRYVTAEDVGTSPSDMDVIATQTQWVVGRSTENGGRGDPSLSTARTVFGAIEAAAEIHLARSLEGVHVGVLGVGHVGSHLVTLLRAAGARVSVADVNEGRARSVAEATGSTPVAVAGFTSREFDVFAPCAMGEVLGPAEVAQVRCRVVAGAANNPLTDDGLAADLAERGILYVPDFIANCGGIVHVAGEFACLDDDEVDRRIAGCLTRSRELLATAREAGRSPLDIARELAAARLAAAQASPAMAS</sequence>
<accession>D3F7S4</accession>
<keyword evidence="9" id="KW-1185">Reference proteome</keyword>
<feature type="domain" description="Glutamate/phenylalanine/leucine/valine/L-tryptophan dehydrogenase C-terminal" evidence="7">
    <location>
        <begin position="148"/>
        <end position="354"/>
    </location>
</feature>
<gene>
    <name evidence="8" type="ordered locus">Cwoe_4404</name>
</gene>
<protein>
    <submittedName>
        <fullName evidence="8">Glu/Leu/Phe/Val dehydrogenase dimerization region</fullName>
    </submittedName>
</protein>
<keyword evidence="2 6" id="KW-0560">Oxidoreductase</keyword>
<dbReference type="InterPro" id="IPR036291">
    <property type="entry name" value="NAD(P)-bd_dom_sf"/>
</dbReference>
<evidence type="ECO:0000256" key="6">
    <source>
        <dbReference type="RuleBase" id="RU004417"/>
    </source>
</evidence>
<dbReference type="InterPro" id="IPR006097">
    <property type="entry name" value="Glu/Leu/Phe/Val/Trp_DH_dimer"/>
</dbReference>
<dbReference type="GO" id="GO:0016639">
    <property type="term" value="F:oxidoreductase activity, acting on the CH-NH2 group of donors, NAD or NADP as acceptor"/>
    <property type="evidence" value="ECO:0007669"/>
    <property type="project" value="InterPro"/>
</dbReference>
<dbReference type="KEGG" id="cwo:Cwoe_4404"/>
<dbReference type="PANTHER" id="PTHR42722:SF1">
    <property type="entry name" value="VALINE DEHYDROGENASE"/>
    <property type="match status" value="1"/>
</dbReference>
<keyword evidence="5" id="KW-0547">Nucleotide-binding</keyword>
<dbReference type="RefSeq" id="WP_012935869.1">
    <property type="nucleotide sequence ID" value="NC_013739.1"/>
</dbReference>
<name>D3F7S4_CONWI</name>
<dbReference type="InterPro" id="IPR016211">
    <property type="entry name" value="Glu/Phe/Leu/Val/Trp_DH_bac/arc"/>
</dbReference>
<dbReference type="Proteomes" id="UP000008229">
    <property type="component" value="Chromosome"/>
</dbReference>
<evidence type="ECO:0000313" key="9">
    <source>
        <dbReference type="Proteomes" id="UP000008229"/>
    </source>
</evidence>
<reference evidence="9" key="2">
    <citation type="submission" date="2010-01" db="EMBL/GenBank/DDBJ databases">
        <title>The complete genome of Conexibacter woesei DSM 14684.</title>
        <authorList>
            <consortium name="US DOE Joint Genome Institute (JGI-PGF)"/>
            <person name="Lucas S."/>
            <person name="Copeland A."/>
            <person name="Lapidus A."/>
            <person name="Glavina del Rio T."/>
            <person name="Dalin E."/>
            <person name="Tice H."/>
            <person name="Bruce D."/>
            <person name="Goodwin L."/>
            <person name="Pitluck S."/>
            <person name="Kyrpides N."/>
            <person name="Mavromatis K."/>
            <person name="Ivanova N."/>
            <person name="Mikhailova N."/>
            <person name="Chertkov O."/>
            <person name="Brettin T."/>
            <person name="Detter J.C."/>
            <person name="Han C."/>
            <person name="Larimer F."/>
            <person name="Land M."/>
            <person name="Hauser L."/>
            <person name="Markowitz V."/>
            <person name="Cheng J.-F."/>
            <person name="Hugenholtz P."/>
            <person name="Woyke T."/>
            <person name="Wu D."/>
            <person name="Pukall R."/>
            <person name="Steenblock K."/>
            <person name="Schneider S."/>
            <person name="Klenk H.-P."/>
            <person name="Eisen J.A."/>
        </authorList>
    </citation>
    <scope>NUCLEOTIDE SEQUENCE [LARGE SCALE GENOMIC DNA]</scope>
    <source>
        <strain evidence="9">DSM 14684 / CIP 108061 / JCM 11494 / NBRC 100937 / ID131577</strain>
    </source>
</reference>
<dbReference type="SMART" id="SM00839">
    <property type="entry name" value="ELFV_dehydrog"/>
    <property type="match status" value="1"/>
</dbReference>
<dbReference type="Gene3D" id="3.40.50.720">
    <property type="entry name" value="NAD(P)-binding Rossmann-like Domain"/>
    <property type="match status" value="1"/>
</dbReference>
<dbReference type="PRINTS" id="PR00082">
    <property type="entry name" value="GLFDHDRGNASE"/>
</dbReference>
<dbReference type="Pfam" id="PF00208">
    <property type="entry name" value="ELFV_dehydrog"/>
    <property type="match status" value="1"/>
</dbReference>
<dbReference type="STRING" id="469383.Cwoe_4404"/>
<evidence type="ECO:0000256" key="4">
    <source>
        <dbReference type="PIRSR" id="PIRSR000188-1"/>
    </source>
</evidence>
<dbReference type="GO" id="GO:0006520">
    <property type="term" value="P:amino acid metabolic process"/>
    <property type="evidence" value="ECO:0007669"/>
    <property type="project" value="InterPro"/>
</dbReference>
<dbReference type="AlphaFoldDB" id="D3F7S4"/>
<dbReference type="SUPFAM" id="SSF51735">
    <property type="entry name" value="NAD(P)-binding Rossmann-fold domains"/>
    <property type="match status" value="1"/>
</dbReference>
<dbReference type="GO" id="GO:0000166">
    <property type="term" value="F:nucleotide binding"/>
    <property type="evidence" value="ECO:0007669"/>
    <property type="project" value="UniProtKB-KW"/>
</dbReference>
<dbReference type="Gene3D" id="3.40.50.10860">
    <property type="entry name" value="Leucine Dehydrogenase, chain A, domain 1"/>
    <property type="match status" value="1"/>
</dbReference>
<dbReference type="InterPro" id="IPR046346">
    <property type="entry name" value="Aminoacid_DH-like_N_sf"/>
</dbReference>
<feature type="binding site" evidence="5">
    <location>
        <begin position="183"/>
        <end position="188"/>
    </location>
    <ligand>
        <name>NAD(+)</name>
        <dbReference type="ChEBI" id="CHEBI:57540"/>
    </ligand>
</feature>
<proteinExistence type="inferred from homology"/>
<organism evidence="8 9">
    <name type="scientific">Conexibacter woesei (strain DSM 14684 / CCUG 47730 / CIP 108061 / JCM 11494 / NBRC 100937 / ID131577)</name>
    <dbReference type="NCBI Taxonomy" id="469383"/>
    <lineage>
        <taxon>Bacteria</taxon>
        <taxon>Bacillati</taxon>
        <taxon>Actinomycetota</taxon>
        <taxon>Thermoleophilia</taxon>
        <taxon>Solirubrobacterales</taxon>
        <taxon>Conexibacteraceae</taxon>
        <taxon>Conexibacter</taxon>
    </lineage>
</organism>
<feature type="active site" description="Proton donor/acceptor" evidence="4">
    <location>
        <position position="83"/>
    </location>
</feature>
<evidence type="ECO:0000313" key="8">
    <source>
        <dbReference type="EMBL" id="ADB52818.1"/>
    </source>
</evidence>
<dbReference type="PANTHER" id="PTHR42722">
    <property type="entry name" value="LEUCINE DEHYDROGENASE"/>
    <property type="match status" value="1"/>
</dbReference>
<dbReference type="OrthoDB" id="9803297at2"/>
<dbReference type="Pfam" id="PF02812">
    <property type="entry name" value="ELFV_dehydrog_N"/>
    <property type="match status" value="1"/>
</dbReference>
<dbReference type="HOGENOM" id="CLU_025763_0_0_11"/>
<keyword evidence="3 5" id="KW-0520">NAD</keyword>
<evidence type="ECO:0000256" key="2">
    <source>
        <dbReference type="ARBA" id="ARBA00023002"/>
    </source>
</evidence>
<comment type="similarity">
    <text evidence="1 6">Belongs to the Glu/Leu/Phe/Val dehydrogenases family.</text>
</comment>